<proteinExistence type="predicted"/>
<dbReference type="AlphaFoldDB" id="A0A1E1KIB3"/>
<protein>
    <recommendedName>
        <fullName evidence="4">WSC domain-containing protein</fullName>
    </recommendedName>
</protein>
<reference evidence="3" key="1">
    <citation type="submission" date="2016-03" db="EMBL/GenBank/DDBJ databases">
        <authorList>
            <person name="Ploux O."/>
        </authorList>
    </citation>
    <scope>NUCLEOTIDE SEQUENCE [LARGE SCALE GENOMIC DNA]</scope>
    <source>
        <strain evidence="3">UK7</strain>
    </source>
</reference>
<evidence type="ECO:0008006" key="4">
    <source>
        <dbReference type="Google" id="ProtNLM"/>
    </source>
</evidence>
<organism evidence="2 3">
    <name type="scientific">Rhynchosporium graminicola</name>
    <dbReference type="NCBI Taxonomy" id="2792576"/>
    <lineage>
        <taxon>Eukaryota</taxon>
        <taxon>Fungi</taxon>
        <taxon>Dikarya</taxon>
        <taxon>Ascomycota</taxon>
        <taxon>Pezizomycotina</taxon>
        <taxon>Leotiomycetes</taxon>
        <taxon>Helotiales</taxon>
        <taxon>Ploettnerulaceae</taxon>
        <taxon>Rhynchosporium</taxon>
    </lineage>
</organism>
<evidence type="ECO:0000256" key="1">
    <source>
        <dbReference type="SAM" id="SignalP"/>
    </source>
</evidence>
<keyword evidence="1" id="KW-0732">Signal</keyword>
<dbReference type="Proteomes" id="UP000178129">
    <property type="component" value="Unassembled WGS sequence"/>
</dbReference>
<dbReference type="EMBL" id="FJUW01000013">
    <property type="protein sequence ID" value="CZS97711.1"/>
    <property type="molecule type" value="Genomic_DNA"/>
</dbReference>
<comment type="caution">
    <text evidence="2">The sequence shown here is derived from an EMBL/GenBank/DDBJ whole genome shotgun (WGS) entry which is preliminary data.</text>
</comment>
<keyword evidence="3" id="KW-1185">Reference proteome</keyword>
<sequence length="275" mass="27542">MKSSTTFSLLAFASSVVSSPLAAPELEGRNFYPACAPQDQVLIYAGLNRDFCSAYLQQTSTAQVVKTALSTVYAASTTTQTVFTTSTATPAAPTAPTAPPASTTPPASTAPAVVCGVAGFAQASAVTTFFNNDGSFTSAQCQTKCQSLAAGTFASGGTLCACYTGSVNNVVAPAPASQYIFSDVNCPGASAPVAVTAPAKRAAGICAPASAKQVPYIIQKLNPGPAKISSACSCLLNKETPAACVVTAYATVTSTTTVVQVQTTTTTNVVVATAA</sequence>
<feature type="chain" id="PRO_5009446008" description="WSC domain-containing protein" evidence="1">
    <location>
        <begin position="19"/>
        <end position="275"/>
    </location>
</feature>
<accession>A0A1E1KIB3</accession>
<feature type="signal peptide" evidence="1">
    <location>
        <begin position="1"/>
        <end position="18"/>
    </location>
</feature>
<gene>
    <name evidence="2" type="ORF">RCO7_00091</name>
</gene>
<name>A0A1E1KIB3_9HELO</name>
<dbReference type="InParanoid" id="A0A1E1KIB3"/>
<evidence type="ECO:0000313" key="2">
    <source>
        <dbReference type="EMBL" id="CZS97711.1"/>
    </source>
</evidence>
<evidence type="ECO:0000313" key="3">
    <source>
        <dbReference type="Proteomes" id="UP000178129"/>
    </source>
</evidence>
<dbReference type="STRING" id="914237.A0A1E1KIB3"/>